<gene>
    <name evidence="6" type="ORF">CHF27_007685</name>
</gene>
<dbReference type="PROSITE" id="PS51930">
    <property type="entry name" value="BMC_2"/>
    <property type="match status" value="1"/>
</dbReference>
<evidence type="ECO:0000256" key="1">
    <source>
        <dbReference type="ARBA" id="ARBA00024322"/>
    </source>
</evidence>
<dbReference type="PANTHER" id="PTHR33941:SF11">
    <property type="entry name" value="BACTERIAL MICROCOMPARTMENT SHELL PROTEIN PDUJ"/>
    <property type="match status" value="1"/>
</dbReference>
<dbReference type="Pfam" id="PF00936">
    <property type="entry name" value="BMC"/>
    <property type="match status" value="1"/>
</dbReference>
<dbReference type="AlphaFoldDB" id="A0A371ISN3"/>
<dbReference type="SUPFAM" id="SSF143414">
    <property type="entry name" value="CcmK-like"/>
    <property type="match status" value="1"/>
</dbReference>
<evidence type="ECO:0000313" key="7">
    <source>
        <dbReference type="Proteomes" id="UP000243494"/>
    </source>
</evidence>
<dbReference type="RefSeq" id="WP_095406430.1">
    <property type="nucleotide sequence ID" value="NZ_NOJZ02000011.1"/>
</dbReference>
<dbReference type="Proteomes" id="UP000243494">
    <property type="component" value="Unassembled WGS sequence"/>
</dbReference>
<dbReference type="InterPro" id="IPR050575">
    <property type="entry name" value="BMC_shell"/>
</dbReference>
<dbReference type="CDD" id="cd07045">
    <property type="entry name" value="BMC_CcmK_like"/>
    <property type="match status" value="1"/>
</dbReference>
<dbReference type="InterPro" id="IPR000249">
    <property type="entry name" value="BMC_dom"/>
</dbReference>
<feature type="domain" description="BMC" evidence="5">
    <location>
        <begin position="3"/>
        <end position="87"/>
    </location>
</feature>
<feature type="coiled-coil region" evidence="4">
    <location>
        <begin position="120"/>
        <end position="182"/>
    </location>
</feature>
<proteinExistence type="inferred from homology"/>
<accession>A0A371ISN3</accession>
<evidence type="ECO:0000259" key="5">
    <source>
        <dbReference type="PROSITE" id="PS51930"/>
    </source>
</evidence>
<comment type="caution">
    <text evidence="6">The sequence shown here is derived from an EMBL/GenBank/DDBJ whole genome shotgun (WGS) entry which is preliminary data.</text>
</comment>
<keyword evidence="4" id="KW-0175">Coiled coil</keyword>
<dbReference type="GO" id="GO:0031469">
    <property type="term" value="C:bacterial microcompartment"/>
    <property type="evidence" value="ECO:0007669"/>
    <property type="project" value="UniProtKB-SubCell"/>
</dbReference>
<sequence>MRALGLVEVYGYIAAIEAADSALKAANVELLDIEKVKGGIVTVQLIGDVGAIKAAVEAANESASRIGTVLSNHVIPRVDDDLIGKIIKLNKVEEIEAKEINEVKEINETDEVKLVDEVEVVNEISEVNELEEVDENLENDICEEETEQITDDINIEKELTKAKLLEMNTKQLRNLLRKLDKDILWKDINALKKNEIIDKLINITTGGEDR</sequence>
<organism evidence="6 7">
    <name type="scientific">Romboutsia maritimum</name>
    <dbReference type="NCBI Taxonomy" id="2020948"/>
    <lineage>
        <taxon>Bacteria</taxon>
        <taxon>Bacillati</taxon>
        <taxon>Bacillota</taxon>
        <taxon>Clostridia</taxon>
        <taxon>Peptostreptococcales</taxon>
        <taxon>Peptostreptococcaceae</taxon>
        <taxon>Romboutsia</taxon>
    </lineage>
</organism>
<dbReference type="OrthoDB" id="9812608at2"/>
<keyword evidence="2" id="KW-1283">Bacterial microcompartment</keyword>
<dbReference type="SMART" id="SM00877">
    <property type="entry name" value="BMC"/>
    <property type="match status" value="1"/>
</dbReference>
<comment type="similarity">
    <text evidence="3">Belongs to the bacterial microcompartments protein family.</text>
</comment>
<keyword evidence="7" id="KW-1185">Reference proteome</keyword>
<evidence type="ECO:0000313" key="6">
    <source>
        <dbReference type="EMBL" id="RDY23496.1"/>
    </source>
</evidence>
<comment type="subcellular location">
    <subcellularLocation>
        <location evidence="1">Bacterial microcompartment</location>
    </subcellularLocation>
</comment>
<evidence type="ECO:0000256" key="4">
    <source>
        <dbReference type="SAM" id="Coils"/>
    </source>
</evidence>
<dbReference type="InterPro" id="IPR037233">
    <property type="entry name" value="CcmK-like_sf"/>
</dbReference>
<dbReference type="PANTHER" id="PTHR33941">
    <property type="entry name" value="PROPANEDIOL UTILIZATION PROTEIN PDUA"/>
    <property type="match status" value="1"/>
</dbReference>
<evidence type="ECO:0000256" key="2">
    <source>
        <dbReference type="ARBA" id="ARBA00024446"/>
    </source>
</evidence>
<dbReference type="InterPro" id="IPR044872">
    <property type="entry name" value="CcmK/CsoS1_BMC"/>
</dbReference>
<name>A0A371ISN3_9FIRM</name>
<reference evidence="6 7" key="1">
    <citation type="journal article" date="2017" name="Genome Announc.">
        <title>Draft Genome Sequence of Romboutsia maritimum sp. nov. Strain CCRI-22766(T), Isolated from Coastal Estuarine Mud.</title>
        <authorList>
            <person name="Maheux A.F."/>
            <person name="Boudreau D.K."/>
            <person name="Berube E."/>
            <person name="Boissinot M."/>
            <person name="Raymond F."/>
            <person name="Brodeur S."/>
            <person name="Corbeil J."/>
            <person name="Brightwell G."/>
            <person name="Broda D."/>
            <person name="Omar R.F."/>
            <person name="Bergeron M.G."/>
        </authorList>
    </citation>
    <scope>NUCLEOTIDE SEQUENCE [LARGE SCALE GENOMIC DNA]</scope>
    <source>
        <strain evidence="6 7">CCRI-22766</strain>
    </source>
</reference>
<protein>
    <submittedName>
        <fullName evidence="6">BMC domain-containing protein</fullName>
    </submittedName>
</protein>
<evidence type="ECO:0000256" key="3">
    <source>
        <dbReference type="PROSITE-ProRule" id="PRU01278"/>
    </source>
</evidence>
<dbReference type="Gene3D" id="3.30.70.1710">
    <property type="match status" value="1"/>
</dbReference>
<dbReference type="EMBL" id="NOJZ02000011">
    <property type="protein sequence ID" value="RDY23496.1"/>
    <property type="molecule type" value="Genomic_DNA"/>
</dbReference>